<dbReference type="InterPro" id="IPR011004">
    <property type="entry name" value="Trimer_LpxA-like_sf"/>
</dbReference>
<dbReference type="SUPFAM" id="SSF51161">
    <property type="entry name" value="Trimeric LpxA-like enzymes"/>
    <property type="match status" value="1"/>
</dbReference>
<dbReference type="PANTHER" id="PTHR43300">
    <property type="entry name" value="ACETYLTRANSFERASE"/>
    <property type="match status" value="1"/>
</dbReference>
<organism evidence="3 4">
    <name type="scientific">Candidatus Cardinium hertigii</name>
    <dbReference type="NCBI Taxonomy" id="247481"/>
    <lineage>
        <taxon>Bacteria</taxon>
        <taxon>Pseudomonadati</taxon>
        <taxon>Bacteroidota</taxon>
        <taxon>Cytophagia</taxon>
        <taxon>Cytophagales</taxon>
        <taxon>Amoebophilaceae</taxon>
        <taxon>Candidatus Cardinium</taxon>
    </lineage>
</organism>
<dbReference type="PANTHER" id="PTHR43300:SF7">
    <property type="entry name" value="UDP-N-ACETYLBACILLOSAMINE N-ACETYLTRANSFERASE"/>
    <property type="match status" value="1"/>
</dbReference>
<feature type="domain" description="Mannose-1-phosphate guanyltransferase C-terminal" evidence="2">
    <location>
        <begin position="85"/>
        <end position="171"/>
    </location>
</feature>
<protein>
    <submittedName>
        <fullName evidence="3">Acetyltransferase EpsM</fullName>
        <ecNumber evidence="3">2.3.1.-</ecNumber>
    </submittedName>
</protein>
<keyword evidence="3" id="KW-0012">Acyltransferase</keyword>
<accession>A0A2Z3LHZ4</accession>
<dbReference type="Proteomes" id="UP000245872">
    <property type="component" value="Chromosome"/>
</dbReference>
<evidence type="ECO:0000313" key="4">
    <source>
        <dbReference type="Proteomes" id="UP000245872"/>
    </source>
</evidence>
<dbReference type="Gene3D" id="2.160.10.10">
    <property type="entry name" value="Hexapeptide repeat proteins"/>
    <property type="match status" value="1"/>
</dbReference>
<name>A0A2Z3LHZ4_9BACT</name>
<gene>
    <name evidence="3" type="primary">epsM</name>
    <name evidence="3" type="ORF">DK880_00830</name>
</gene>
<dbReference type="EMBL" id="CP029619">
    <property type="protein sequence ID" value="AWN82135.1"/>
    <property type="molecule type" value="Genomic_DNA"/>
</dbReference>
<dbReference type="InterPro" id="IPR056729">
    <property type="entry name" value="GMPPB_C"/>
</dbReference>
<dbReference type="InterPro" id="IPR050179">
    <property type="entry name" value="Trans_hexapeptide_repeat"/>
</dbReference>
<keyword evidence="4" id="KW-1185">Reference proteome</keyword>
<proteinExistence type="inferred from homology"/>
<evidence type="ECO:0000256" key="1">
    <source>
        <dbReference type="ARBA" id="ARBA00007274"/>
    </source>
</evidence>
<evidence type="ECO:0000259" key="2">
    <source>
        <dbReference type="Pfam" id="PF25087"/>
    </source>
</evidence>
<keyword evidence="3" id="KW-0808">Transferase</keyword>
<dbReference type="KEGG" id="cher:DK880_00830"/>
<dbReference type="AlphaFoldDB" id="A0A2Z3LHZ4"/>
<dbReference type="Pfam" id="PF25087">
    <property type="entry name" value="GMPPB_C"/>
    <property type="match status" value="1"/>
</dbReference>
<dbReference type="EC" id="2.3.1.-" evidence="3"/>
<reference evidence="3 4" key="1">
    <citation type="submission" date="2018-05" db="EMBL/GenBank/DDBJ databases">
        <title>Candidatus Cardinium hertigii Genome Assembly.</title>
        <authorList>
            <person name="Showmaker K.C."/>
            <person name="Walden K.O."/>
            <person name="Fields C.J."/>
            <person name="Lambert K.N."/>
            <person name="Hudson M.E."/>
        </authorList>
    </citation>
    <scope>NUCLEOTIDE SEQUENCE [LARGE SCALE GENOMIC DNA]</scope>
    <source>
        <strain evidence="4">cHgTN10</strain>
    </source>
</reference>
<comment type="similarity">
    <text evidence="1">Belongs to the transferase hexapeptide repeat family.</text>
</comment>
<evidence type="ECO:0000313" key="3">
    <source>
        <dbReference type="EMBL" id="AWN82135.1"/>
    </source>
</evidence>
<dbReference type="GO" id="GO:0016746">
    <property type="term" value="F:acyltransferase activity"/>
    <property type="evidence" value="ECO:0007669"/>
    <property type="project" value="UniProtKB-KW"/>
</dbReference>
<sequence>MHKGIIIFGLCKLTKGALDIFQRNNLVVYGILEDTEKWHRTEIEGVPILGSTNDPAFLTLLHEASPFFLAHGDPKKRQYCLNYLTKTAQIKSTAISAIHPSATITHAMQLGAGNYIGAQVCLAAEVTIGNYTILYNGVIVEPQTTIHDWVSIGAGSIIGEEVTIKERVTIGMGAKIMPGVTIGEAASIRPAAVVTTNVKSGVQL</sequence>